<accession>A0A392MV74</accession>
<sequence>MVWPVERSFYPEEVRQPDVGSSGAVGNGDQDTGQGNEEELDH</sequence>
<dbReference type="AlphaFoldDB" id="A0A392MV74"/>
<evidence type="ECO:0000313" key="3">
    <source>
        <dbReference type="Proteomes" id="UP000265520"/>
    </source>
</evidence>
<gene>
    <name evidence="2" type="ORF">A2U01_0012308</name>
</gene>
<reference evidence="2 3" key="1">
    <citation type="journal article" date="2018" name="Front. Plant Sci.">
        <title>Red Clover (Trifolium pratense) and Zigzag Clover (T. medium) - A Picture of Genomic Similarities and Differences.</title>
        <authorList>
            <person name="Dluhosova J."/>
            <person name="Istvanek J."/>
            <person name="Nedelnik J."/>
            <person name="Repkova J."/>
        </authorList>
    </citation>
    <scope>NUCLEOTIDE SEQUENCE [LARGE SCALE GENOMIC DNA]</scope>
    <source>
        <strain evidence="3">cv. 10/8</strain>
        <tissue evidence="2">Leaf</tissue>
    </source>
</reference>
<comment type="caution">
    <text evidence="2">The sequence shown here is derived from an EMBL/GenBank/DDBJ whole genome shotgun (WGS) entry which is preliminary data.</text>
</comment>
<dbReference type="Proteomes" id="UP000265520">
    <property type="component" value="Unassembled WGS sequence"/>
</dbReference>
<feature type="region of interest" description="Disordered" evidence="1">
    <location>
        <begin position="1"/>
        <end position="42"/>
    </location>
</feature>
<name>A0A392MV74_9FABA</name>
<evidence type="ECO:0000256" key="1">
    <source>
        <dbReference type="SAM" id="MobiDB-lite"/>
    </source>
</evidence>
<protein>
    <submittedName>
        <fullName evidence="2">Uncharacterized protein</fullName>
    </submittedName>
</protein>
<evidence type="ECO:0000313" key="2">
    <source>
        <dbReference type="EMBL" id="MCH91381.1"/>
    </source>
</evidence>
<dbReference type="EMBL" id="LXQA010020300">
    <property type="protein sequence ID" value="MCH91381.1"/>
    <property type="molecule type" value="Genomic_DNA"/>
</dbReference>
<keyword evidence="3" id="KW-1185">Reference proteome</keyword>
<proteinExistence type="predicted"/>
<organism evidence="2 3">
    <name type="scientific">Trifolium medium</name>
    <dbReference type="NCBI Taxonomy" id="97028"/>
    <lineage>
        <taxon>Eukaryota</taxon>
        <taxon>Viridiplantae</taxon>
        <taxon>Streptophyta</taxon>
        <taxon>Embryophyta</taxon>
        <taxon>Tracheophyta</taxon>
        <taxon>Spermatophyta</taxon>
        <taxon>Magnoliopsida</taxon>
        <taxon>eudicotyledons</taxon>
        <taxon>Gunneridae</taxon>
        <taxon>Pentapetalae</taxon>
        <taxon>rosids</taxon>
        <taxon>fabids</taxon>
        <taxon>Fabales</taxon>
        <taxon>Fabaceae</taxon>
        <taxon>Papilionoideae</taxon>
        <taxon>50 kb inversion clade</taxon>
        <taxon>NPAAA clade</taxon>
        <taxon>Hologalegina</taxon>
        <taxon>IRL clade</taxon>
        <taxon>Trifolieae</taxon>
        <taxon>Trifolium</taxon>
    </lineage>
</organism>